<sequence>MAVPDAYPQESVLCVPTQDLYAKVGKWRGLRKPTSDIWQVIAKKSCFKPRATVETDPAYKQLISYTMFLSDKRIFVMKRLEGQGEKRLRGLLSVGVGGHMNPVKDIQWPGKRRLADLKSLVGMNTVREIREEVALAGNPPVGVVGFLNDDENEVGRVHLGVVSVVHLPSPLLAVKENDKMMGAWVEFDKLHVLGQFETWSSLVLEGLV</sequence>
<proteinExistence type="predicted"/>
<accession>A0AAT9L9C2</accession>
<protein>
    <submittedName>
        <fullName evidence="1">DNA mismatch repair protein MutT</fullName>
    </submittedName>
</protein>
<dbReference type="Gene3D" id="3.90.79.10">
    <property type="entry name" value="Nucleoside Triphosphate Pyrophosphohydrolase"/>
    <property type="match status" value="1"/>
</dbReference>
<evidence type="ECO:0000313" key="1">
    <source>
        <dbReference type="EMBL" id="QUL97629.1"/>
    </source>
</evidence>
<gene>
    <name evidence="1" type="ORF">IMF26_05735</name>
</gene>
<organism evidence="1">
    <name type="scientific">Candidatus Fermentithermobacillus carboniphilus</name>
    <dbReference type="NCBI Taxonomy" id="3085328"/>
    <lineage>
        <taxon>Bacteria</taxon>
        <taxon>Bacillati</taxon>
        <taxon>Bacillota</taxon>
        <taxon>Candidatus Fermentithermobacillia</taxon>
        <taxon>Candidatus Fermentithermobacillales</taxon>
        <taxon>Candidatus Fermentithermobacillaceae</taxon>
        <taxon>Candidatus Fermentithermobacillus</taxon>
    </lineage>
</organism>
<reference evidence="1" key="2">
    <citation type="journal article" date="2023" name="Biology">
        <title>Prokaryotic Life Associated with Coal-Fire Gas Vents Revealed by Metagenomics.</title>
        <authorList>
            <person name="Kadnikov V.V."/>
            <person name="Mardanov A.V."/>
            <person name="Beletsky A.V."/>
            <person name="Karnachuk O.V."/>
            <person name="Ravin N.V."/>
        </authorList>
    </citation>
    <scope>NUCLEOTIDE SEQUENCE</scope>
    <source>
        <strain evidence="1">Bu02</strain>
    </source>
</reference>
<dbReference type="EMBL" id="CP062796">
    <property type="protein sequence ID" value="QUL97629.1"/>
    <property type="molecule type" value="Genomic_DNA"/>
</dbReference>
<dbReference type="KEGG" id="fcz:IMF26_05735"/>
<name>A0AAT9L9C2_9FIRM</name>
<dbReference type="AlphaFoldDB" id="A0AAT9L9C2"/>
<reference evidence="1" key="1">
    <citation type="submission" date="2020-10" db="EMBL/GenBank/DDBJ databases">
        <authorList>
            <person name="Kadnikov V."/>
            <person name="Beletsky A.V."/>
            <person name="Mardanov A.V."/>
            <person name="Karnachuk O.V."/>
            <person name="Ravin N.V."/>
        </authorList>
    </citation>
    <scope>NUCLEOTIDE SEQUENCE</scope>
    <source>
        <strain evidence="1">Bu02</strain>
    </source>
</reference>